<dbReference type="Gene3D" id="3.40.50.300">
    <property type="entry name" value="P-loop containing nucleotide triphosphate hydrolases"/>
    <property type="match status" value="1"/>
</dbReference>
<dbReference type="PROSITE" id="PS50893">
    <property type="entry name" value="ABC_TRANSPORTER_2"/>
    <property type="match status" value="1"/>
</dbReference>
<dbReference type="GO" id="GO:0016887">
    <property type="term" value="F:ATP hydrolysis activity"/>
    <property type="evidence" value="ECO:0007669"/>
    <property type="project" value="InterPro"/>
</dbReference>
<dbReference type="InterPro" id="IPR017871">
    <property type="entry name" value="ABC_transporter-like_CS"/>
</dbReference>
<evidence type="ECO:0000256" key="2">
    <source>
        <dbReference type="ARBA" id="ARBA00022448"/>
    </source>
</evidence>
<dbReference type="Proteomes" id="UP000239326">
    <property type="component" value="Chromosome"/>
</dbReference>
<comment type="similarity">
    <text evidence="1">Belongs to the ABC transporter superfamily.</text>
</comment>
<dbReference type="InterPro" id="IPR027417">
    <property type="entry name" value="P-loop_NTPase"/>
</dbReference>
<keyword evidence="8" id="KW-0812">Transmembrane</keyword>
<sequence>MNLVLKDVRHSYALTEVLGGVGLALPAGGVLALVGPSGCGKTTLLHLCAGLLDLQEGLLDNSFVNPALMFQQPRLLPWQTTADNIALGLRARGMARADARDKARAMGAVLGLDAEALAAYPHQLSGGMQSRAALARALVLEPDLLLMDEPFAALDIGLKAQLHRLLLRHQAEKGTAVLMITHDLMEAVRLADTVLVMAAGPGRIVHGHTPAAPALARSDAMVYHETAELLRVPAVRAAFGLDALLDAKACGADEFAETLPPPNARVLPLLLALQAGDATPAARRMRCG</sequence>
<keyword evidence="3" id="KW-1003">Cell membrane</keyword>
<dbReference type="EMBL" id="CP027669">
    <property type="protein sequence ID" value="AVO42920.1"/>
    <property type="molecule type" value="Genomic_DNA"/>
</dbReference>
<name>A0A2S0N447_9BURK</name>
<evidence type="ECO:0000256" key="6">
    <source>
        <dbReference type="ARBA" id="ARBA00022967"/>
    </source>
</evidence>
<keyword evidence="2" id="KW-0813">Transport</keyword>
<dbReference type="Pfam" id="PF00005">
    <property type="entry name" value="ABC_tran"/>
    <property type="match status" value="1"/>
</dbReference>
<reference evidence="10 11" key="1">
    <citation type="submission" date="2018-03" db="EMBL/GenBank/DDBJ databases">
        <title>Genome sequencing of Simplicispira sp.</title>
        <authorList>
            <person name="Kim S.-J."/>
            <person name="Heo J."/>
            <person name="Kwon S.-W."/>
        </authorList>
    </citation>
    <scope>NUCLEOTIDE SEQUENCE [LARGE SCALE GENOMIC DNA]</scope>
    <source>
        <strain evidence="10 11">SC1-8</strain>
    </source>
</reference>
<keyword evidence="7 8" id="KW-0472">Membrane</keyword>
<evidence type="ECO:0000256" key="5">
    <source>
        <dbReference type="ARBA" id="ARBA00022840"/>
    </source>
</evidence>
<dbReference type="InterPro" id="IPR003593">
    <property type="entry name" value="AAA+_ATPase"/>
</dbReference>
<evidence type="ECO:0000256" key="7">
    <source>
        <dbReference type="ARBA" id="ARBA00023136"/>
    </source>
</evidence>
<dbReference type="RefSeq" id="WP_106447895.1">
    <property type="nucleotide sequence ID" value="NZ_CP027669.1"/>
</dbReference>
<dbReference type="KEGG" id="simp:C6571_17890"/>
<evidence type="ECO:0000256" key="1">
    <source>
        <dbReference type="ARBA" id="ARBA00005417"/>
    </source>
</evidence>
<dbReference type="PANTHER" id="PTHR42788">
    <property type="entry name" value="TAURINE IMPORT ATP-BINDING PROTEIN-RELATED"/>
    <property type="match status" value="1"/>
</dbReference>
<keyword evidence="11" id="KW-1185">Reference proteome</keyword>
<protein>
    <submittedName>
        <fullName evidence="10">ABC transporter ATP-binding protein</fullName>
    </submittedName>
</protein>
<organism evidence="10 11">
    <name type="scientific">Simplicispira suum</name>
    <dbReference type="NCBI Taxonomy" id="2109915"/>
    <lineage>
        <taxon>Bacteria</taxon>
        <taxon>Pseudomonadati</taxon>
        <taxon>Pseudomonadota</taxon>
        <taxon>Betaproteobacteria</taxon>
        <taxon>Burkholderiales</taxon>
        <taxon>Comamonadaceae</taxon>
        <taxon>Simplicispira</taxon>
    </lineage>
</organism>
<proteinExistence type="inferred from homology"/>
<keyword evidence="6" id="KW-1278">Translocase</keyword>
<evidence type="ECO:0000256" key="3">
    <source>
        <dbReference type="ARBA" id="ARBA00022475"/>
    </source>
</evidence>
<dbReference type="OrthoDB" id="5298774at2"/>
<dbReference type="InterPro" id="IPR003439">
    <property type="entry name" value="ABC_transporter-like_ATP-bd"/>
</dbReference>
<evidence type="ECO:0000256" key="4">
    <source>
        <dbReference type="ARBA" id="ARBA00022741"/>
    </source>
</evidence>
<dbReference type="AlphaFoldDB" id="A0A2S0N447"/>
<dbReference type="GO" id="GO:0005524">
    <property type="term" value="F:ATP binding"/>
    <property type="evidence" value="ECO:0007669"/>
    <property type="project" value="UniProtKB-KW"/>
</dbReference>
<dbReference type="SUPFAM" id="SSF52540">
    <property type="entry name" value="P-loop containing nucleoside triphosphate hydrolases"/>
    <property type="match status" value="1"/>
</dbReference>
<dbReference type="InterPro" id="IPR050166">
    <property type="entry name" value="ABC_transporter_ATP-bind"/>
</dbReference>
<evidence type="ECO:0000313" key="11">
    <source>
        <dbReference type="Proteomes" id="UP000239326"/>
    </source>
</evidence>
<keyword evidence="8" id="KW-1133">Transmembrane helix</keyword>
<evidence type="ECO:0000313" key="10">
    <source>
        <dbReference type="EMBL" id="AVO42920.1"/>
    </source>
</evidence>
<evidence type="ECO:0000256" key="8">
    <source>
        <dbReference type="SAM" id="Phobius"/>
    </source>
</evidence>
<keyword evidence="4" id="KW-0547">Nucleotide-binding</keyword>
<feature type="transmembrane region" description="Helical" evidence="8">
    <location>
        <begin position="12"/>
        <end position="34"/>
    </location>
</feature>
<dbReference type="PANTHER" id="PTHR42788:SF17">
    <property type="entry name" value="ALIPHATIC SULFONATES IMPORT ATP-BINDING PROTEIN SSUB"/>
    <property type="match status" value="1"/>
</dbReference>
<accession>A0A2S0N447</accession>
<evidence type="ECO:0000259" key="9">
    <source>
        <dbReference type="PROSITE" id="PS50893"/>
    </source>
</evidence>
<keyword evidence="5 10" id="KW-0067">ATP-binding</keyword>
<dbReference type="SMART" id="SM00382">
    <property type="entry name" value="AAA"/>
    <property type="match status" value="1"/>
</dbReference>
<feature type="domain" description="ABC transporter" evidence="9">
    <location>
        <begin position="3"/>
        <end position="224"/>
    </location>
</feature>
<dbReference type="PROSITE" id="PS00211">
    <property type="entry name" value="ABC_TRANSPORTER_1"/>
    <property type="match status" value="1"/>
</dbReference>
<gene>
    <name evidence="10" type="ORF">C6571_17890</name>
</gene>